<feature type="binding site" evidence="4">
    <location>
        <position position="109"/>
    </location>
    <ligand>
        <name>Zn(2+)</name>
        <dbReference type="ChEBI" id="CHEBI:29105"/>
    </ligand>
</feature>
<dbReference type="EC" id="4.2.1.1" evidence="5"/>
<comment type="similarity">
    <text evidence="1 5">Belongs to the beta-class carbonic anhydrase family.</text>
</comment>
<dbReference type="Pfam" id="PF00484">
    <property type="entry name" value="Pro_CA"/>
    <property type="match status" value="1"/>
</dbReference>
<dbReference type="SUPFAM" id="SSF53056">
    <property type="entry name" value="beta-carbonic anhydrase, cab"/>
    <property type="match status" value="1"/>
</dbReference>
<dbReference type="EMBL" id="ML993583">
    <property type="protein sequence ID" value="KAF2171458.1"/>
    <property type="molecule type" value="Genomic_DNA"/>
</dbReference>
<dbReference type="Gene3D" id="3.40.1050.10">
    <property type="entry name" value="Carbonic anhydrase"/>
    <property type="match status" value="1"/>
</dbReference>
<comment type="cofactor">
    <cofactor evidence="4">
        <name>Zn(2+)</name>
        <dbReference type="ChEBI" id="CHEBI:29105"/>
    </cofactor>
    <text evidence="4">Binds 1 zinc ion per subunit.</text>
</comment>
<evidence type="ECO:0000256" key="5">
    <source>
        <dbReference type="RuleBase" id="RU003956"/>
    </source>
</evidence>
<keyword evidence="5" id="KW-0456">Lyase</keyword>
<dbReference type="CDD" id="cd03379">
    <property type="entry name" value="beta_CA_cladeD"/>
    <property type="match status" value="1"/>
</dbReference>
<feature type="binding site" evidence="4">
    <location>
        <position position="56"/>
    </location>
    <ligand>
        <name>Zn(2+)</name>
        <dbReference type="ChEBI" id="CHEBI:29105"/>
    </ligand>
</feature>
<evidence type="ECO:0000313" key="6">
    <source>
        <dbReference type="EMBL" id="KAF2171458.1"/>
    </source>
</evidence>
<evidence type="ECO:0000256" key="4">
    <source>
        <dbReference type="PIRSR" id="PIRSR601765-1"/>
    </source>
</evidence>
<dbReference type="Proteomes" id="UP000799537">
    <property type="component" value="Unassembled WGS sequence"/>
</dbReference>
<evidence type="ECO:0000256" key="1">
    <source>
        <dbReference type="ARBA" id="ARBA00006217"/>
    </source>
</evidence>
<dbReference type="SMART" id="SM00947">
    <property type="entry name" value="Pro_CA"/>
    <property type="match status" value="1"/>
</dbReference>
<dbReference type="GeneID" id="54557834"/>
<proteinExistence type="inferred from homology"/>
<dbReference type="PANTHER" id="PTHR43175:SF3">
    <property type="entry name" value="CARBON DISULFIDE HYDROLASE"/>
    <property type="match status" value="1"/>
</dbReference>
<feature type="binding site" evidence="4">
    <location>
        <position position="106"/>
    </location>
    <ligand>
        <name>Zn(2+)</name>
        <dbReference type="ChEBI" id="CHEBI:29105"/>
    </ligand>
</feature>
<feature type="binding site" evidence="4">
    <location>
        <position position="54"/>
    </location>
    <ligand>
        <name>Zn(2+)</name>
        <dbReference type="ChEBI" id="CHEBI:29105"/>
    </ligand>
</feature>
<dbReference type="GO" id="GO:0008270">
    <property type="term" value="F:zinc ion binding"/>
    <property type="evidence" value="ECO:0007669"/>
    <property type="project" value="UniProtKB-UniRule"/>
</dbReference>
<evidence type="ECO:0000313" key="7">
    <source>
        <dbReference type="Proteomes" id="UP000799537"/>
    </source>
</evidence>
<dbReference type="GO" id="GO:0004089">
    <property type="term" value="F:carbonate dehydratase activity"/>
    <property type="evidence" value="ECO:0007669"/>
    <property type="project" value="UniProtKB-UniRule"/>
</dbReference>
<dbReference type="InterPro" id="IPR036874">
    <property type="entry name" value="Carbonic_anhydrase_sf"/>
</dbReference>
<name>A0A6A6CZ70_ZASCE</name>
<evidence type="ECO:0000256" key="2">
    <source>
        <dbReference type="ARBA" id="ARBA00022723"/>
    </source>
</evidence>
<gene>
    <name evidence="6" type="ORF">M409DRAFT_18575</name>
</gene>
<dbReference type="OrthoDB" id="10248475at2759"/>
<protein>
    <recommendedName>
        <fullName evidence="5">Carbonic anhydrase</fullName>
        <ecNumber evidence="5">4.2.1.1</ecNumber>
    </recommendedName>
    <alternativeName>
        <fullName evidence="5">Carbonate dehydratase</fullName>
    </alternativeName>
</protein>
<evidence type="ECO:0000256" key="3">
    <source>
        <dbReference type="ARBA" id="ARBA00022833"/>
    </source>
</evidence>
<comment type="catalytic activity">
    <reaction evidence="5">
        <text>hydrogencarbonate + H(+) = CO2 + H2O</text>
        <dbReference type="Rhea" id="RHEA:10748"/>
        <dbReference type="ChEBI" id="CHEBI:15377"/>
        <dbReference type="ChEBI" id="CHEBI:15378"/>
        <dbReference type="ChEBI" id="CHEBI:16526"/>
        <dbReference type="ChEBI" id="CHEBI:17544"/>
        <dbReference type="EC" id="4.2.1.1"/>
    </reaction>
</comment>
<dbReference type="InterPro" id="IPR001765">
    <property type="entry name" value="Carbonic_anhydrase"/>
</dbReference>
<keyword evidence="7" id="KW-1185">Reference proteome</keyword>
<comment type="function">
    <text evidence="5">Reversible hydration of carbon dioxide.</text>
</comment>
<dbReference type="RefSeq" id="XP_033672347.1">
    <property type="nucleotide sequence ID" value="XM_033804562.1"/>
</dbReference>
<reference evidence="6" key="1">
    <citation type="journal article" date="2020" name="Stud. Mycol.">
        <title>101 Dothideomycetes genomes: a test case for predicting lifestyles and emergence of pathogens.</title>
        <authorList>
            <person name="Haridas S."/>
            <person name="Albert R."/>
            <person name="Binder M."/>
            <person name="Bloem J."/>
            <person name="Labutti K."/>
            <person name="Salamov A."/>
            <person name="Andreopoulos B."/>
            <person name="Baker S."/>
            <person name="Barry K."/>
            <person name="Bills G."/>
            <person name="Bluhm B."/>
            <person name="Cannon C."/>
            <person name="Castanera R."/>
            <person name="Culley D."/>
            <person name="Daum C."/>
            <person name="Ezra D."/>
            <person name="Gonzalez J."/>
            <person name="Henrissat B."/>
            <person name="Kuo A."/>
            <person name="Liang C."/>
            <person name="Lipzen A."/>
            <person name="Lutzoni F."/>
            <person name="Magnuson J."/>
            <person name="Mondo S."/>
            <person name="Nolan M."/>
            <person name="Ohm R."/>
            <person name="Pangilinan J."/>
            <person name="Park H.-J."/>
            <person name="Ramirez L."/>
            <person name="Alfaro M."/>
            <person name="Sun H."/>
            <person name="Tritt A."/>
            <person name="Yoshinaga Y."/>
            <person name="Zwiers L.-H."/>
            <person name="Turgeon B."/>
            <person name="Goodwin S."/>
            <person name="Spatafora J."/>
            <person name="Crous P."/>
            <person name="Grigoriev I."/>
        </authorList>
    </citation>
    <scope>NUCLEOTIDE SEQUENCE</scope>
    <source>
        <strain evidence="6">ATCC 36951</strain>
    </source>
</reference>
<accession>A0A6A6CZ70</accession>
<sequence>MATGAASVPYSTDLATDPTEIQKNLVEKNAEYASSFDKGHLALPPAKKYLVVTCMDARIDPASAFGITLGDAHVIRNAGGNARDALRSILISQHLLGTKEIVLVKHTGCGMLTFTNTDALSVVAQNAGVGVLQSTFDFQPFPDLEQAVKDDVAWLNGNAALIGKTISWLSEASAILHDDHTEAIAMPLQISDTVAKNAVMDGIDPLDHSGVIE</sequence>
<dbReference type="PANTHER" id="PTHR43175">
    <property type="entry name" value="CARBONIC ANHYDRASE"/>
    <property type="match status" value="1"/>
</dbReference>
<keyword evidence="2 4" id="KW-0479">Metal-binding</keyword>
<dbReference type="AlphaFoldDB" id="A0A6A6CZ70"/>
<keyword evidence="3 4" id="KW-0862">Zinc</keyword>
<organism evidence="6 7">
    <name type="scientific">Zasmidium cellare ATCC 36951</name>
    <dbReference type="NCBI Taxonomy" id="1080233"/>
    <lineage>
        <taxon>Eukaryota</taxon>
        <taxon>Fungi</taxon>
        <taxon>Dikarya</taxon>
        <taxon>Ascomycota</taxon>
        <taxon>Pezizomycotina</taxon>
        <taxon>Dothideomycetes</taxon>
        <taxon>Dothideomycetidae</taxon>
        <taxon>Mycosphaerellales</taxon>
        <taxon>Mycosphaerellaceae</taxon>
        <taxon>Zasmidium</taxon>
    </lineage>
</organism>